<dbReference type="EMBL" id="LMUA01000004">
    <property type="protein sequence ID" value="KUE77119.1"/>
    <property type="molecule type" value="Genomic_DNA"/>
</dbReference>
<evidence type="ECO:0000256" key="7">
    <source>
        <dbReference type="ARBA" id="ARBA00023136"/>
    </source>
</evidence>
<proteinExistence type="inferred from homology"/>
<dbReference type="GO" id="GO:0046961">
    <property type="term" value="F:proton-transporting ATPase activity, rotational mechanism"/>
    <property type="evidence" value="ECO:0007669"/>
    <property type="project" value="InterPro"/>
</dbReference>
<evidence type="ECO:0000256" key="4">
    <source>
        <dbReference type="ARBA" id="ARBA00022692"/>
    </source>
</evidence>
<keyword evidence="3" id="KW-0813">Transport</keyword>
<gene>
    <name evidence="9" type="ORF">ASJ35_04265</name>
</gene>
<dbReference type="RefSeq" id="WP_050005465.1">
    <property type="nucleotide sequence ID" value="NZ_CAUEXJ010000010.1"/>
</dbReference>
<accession>A0A0W7TTR7</accession>
<evidence type="ECO:0000256" key="8">
    <source>
        <dbReference type="SAM" id="Phobius"/>
    </source>
</evidence>
<feature type="transmembrane region" description="Helical" evidence="8">
    <location>
        <begin position="563"/>
        <end position="584"/>
    </location>
</feature>
<feature type="transmembrane region" description="Helical" evidence="8">
    <location>
        <begin position="472"/>
        <end position="495"/>
    </location>
</feature>
<feature type="transmembrane region" description="Helical" evidence="8">
    <location>
        <begin position="353"/>
        <end position="377"/>
    </location>
</feature>
<sequence>MGMVKMKHINIYGPEQDPQQTLEVLAKLACFHPDKDAERINAAAGAAENLYTPLLASTLGLIKDVGGDPALQEYRGRFFEYGAVKDEVEALSAQVAERGKRQAEISAKLATYAQTKTQLYHLTGLHTSVDEIFACKYLKVRFGRIPKDSYLKLPYYDDHSFTFSEYDFDGEYYWGMYFVPESHAKEVDDIFANLYFERMWVPDFVHGTPQDALAQIMTQESELQAEQKELDNMSDIAAPADIERLREYASWLNYEMQVFDMRKYVITLEHTYYISGYVPESDVERLKQGLLMVHGVKACEDDEADAVDGAPDRQPPVKLKNNWFARPFEMFITMYGLPGYGDLDPTGFVAVTYALLFGIMFGDVGQGVLLGLIAYFVMWKKMHMELGRVVARCSVFSVIFGFLYGSVFGYEHVLDPMFHALGFAEKPLEVLAPEGINNILIASVVAGVLIIVSAIVTGIISNLRKHIIAKTIFSVNGVSGLVFYVSLIALLLPMLGMELPFVGSVPYLILCIAVPFFLMYFAEPLSALCAGEKPEGSVGDILLNGFFEMFDTVLSFASNTMSFLRVGGFVLVHAGMMTVVFTLANMTGGVFYVLIVAVGNVFVMALEALFVGIQVLRLEFYEIFSRFFDANGVPFAPLRISLDPAADKAE</sequence>
<keyword evidence="7 8" id="KW-0472">Membrane</keyword>
<evidence type="ECO:0000313" key="10">
    <source>
        <dbReference type="Proteomes" id="UP000053433"/>
    </source>
</evidence>
<evidence type="ECO:0000256" key="6">
    <source>
        <dbReference type="ARBA" id="ARBA00023065"/>
    </source>
</evidence>
<dbReference type="GO" id="GO:0016471">
    <property type="term" value="C:vacuolar proton-transporting V-type ATPase complex"/>
    <property type="evidence" value="ECO:0007669"/>
    <property type="project" value="TreeGrafter"/>
</dbReference>
<dbReference type="GeneID" id="42856975"/>
<keyword evidence="5 8" id="KW-1133">Transmembrane helix</keyword>
<comment type="caution">
    <text evidence="9">The sequence shown here is derived from an EMBL/GenBank/DDBJ whole genome shotgun (WGS) entry which is preliminary data.</text>
</comment>
<organism evidence="9 10">
    <name type="scientific">Ruthenibacterium lactatiformans</name>
    <dbReference type="NCBI Taxonomy" id="1550024"/>
    <lineage>
        <taxon>Bacteria</taxon>
        <taxon>Bacillati</taxon>
        <taxon>Bacillota</taxon>
        <taxon>Clostridia</taxon>
        <taxon>Eubacteriales</taxon>
        <taxon>Oscillospiraceae</taxon>
        <taxon>Ruthenibacterium</taxon>
    </lineage>
</organism>
<evidence type="ECO:0000256" key="3">
    <source>
        <dbReference type="ARBA" id="ARBA00022448"/>
    </source>
</evidence>
<feature type="transmembrane region" description="Helical" evidence="8">
    <location>
        <begin position="501"/>
        <end position="522"/>
    </location>
</feature>
<dbReference type="Proteomes" id="UP000053433">
    <property type="component" value="Unassembled WGS sequence"/>
</dbReference>
<dbReference type="PANTHER" id="PTHR11629">
    <property type="entry name" value="VACUOLAR PROTON ATPASES"/>
    <property type="match status" value="1"/>
</dbReference>
<comment type="similarity">
    <text evidence="2">Belongs to the V-ATPase 116 kDa subunit family.</text>
</comment>
<dbReference type="GO" id="GO:0033179">
    <property type="term" value="C:proton-transporting V-type ATPase, V0 domain"/>
    <property type="evidence" value="ECO:0007669"/>
    <property type="project" value="InterPro"/>
</dbReference>
<evidence type="ECO:0000256" key="1">
    <source>
        <dbReference type="ARBA" id="ARBA00004141"/>
    </source>
</evidence>
<dbReference type="PANTHER" id="PTHR11629:SF63">
    <property type="entry name" value="V-TYPE PROTON ATPASE SUBUNIT A"/>
    <property type="match status" value="1"/>
</dbReference>
<comment type="subcellular location">
    <subcellularLocation>
        <location evidence="1">Membrane</location>
        <topology evidence="1">Multi-pass membrane protein</topology>
    </subcellularLocation>
</comment>
<dbReference type="GO" id="GO:0051117">
    <property type="term" value="F:ATPase binding"/>
    <property type="evidence" value="ECO:0007669"/>
    <property type="project" value="TreeGrafter"/>
</dbReference>
<keyword evidence="4 8" id="KW-0812">Transmembrane</keyword>
<keyword evidence="6" id="KW-0406">Ion transport</keyword>
<reference evidence="9 10" key="1">
    <citation type="submission" date="2015-10" db="EMBL/GenBank/DDBJ databases">
        <title>A novel member of the family Ruminococcaceae isolated from human faeces.</title>
        <authorList>
            <person name="Shkoporov A.N."/>
            <person name="Chaplin A.V."/>
            <person name="Motuzova O.V."/>
            <person name="Kafarskaia L.I."/>
            <person name="Efimov B.A."/>
        </authorList>
    </citation>
    <scope>NUCLEOTIDE SEQUENCE [LARGE SCALE GENOMIC DNA]</scope>
    <source>
        <strain evidence="9 10">668</strain>
    </source>
</reference>
<feature type="transmembrane region" description="Helical" evidence="8">
    <location>
        <begin position="590"/>
        <end position="616"/>
    </location>
</feature>
<dbReference type="InterPro" id="IPR002490">
    <property type="entry name" value="V-ATPase_116kDa_su"/>
</dbReference>
<name>A0A0W7TTR7_9FIRM</name>
<dbReference type="GO" id="GO:0007035">
    <property type="term" value="P:vacuolar acidification"/>
    <property type="evidence" value="ECO:0007669"/>
    <property type="project" value="TreeGrafter"/>
</dbReference>
<dbReference type="AlphaFoldDB" id="A0A0W7TTR7"/>
<evidence type="ECO:0000256" key="5">
    <source>
        <dbReference type="ARBA" id="ARBA00022989"/>
    </source>
</evidence>
<dbReference type="Pfam" id="PF01496">
    <property type="entry name" value="V_ATPase_I"/>
    <property type="match status" value="1"/>
</dbReference>
<feature type="transmembrane region" description="Helical" evidence="8">
    <location>
        <begin position="439"/>
        <end position="460"/>
    </location>
</feature>
<feature type="transmembrane region" description="Helical" evidence="8">
    <location>
        <begin position="389"/>
        <end position="410"/>
    </location>
</feature>
<evidence type="ECO:0000256" key="2">
    <source>
        <dbReference type="ARBA" id="ARBA00009904"/>
    </source>
</evidence>
<protein>
    <submittedName>
        <fullName evidence="9">Uncharacterized protein</fullName>
    </submittedName>
</protein>
<evidence type="ECO:0000313" key="9">
    <source>
        <dbReference type="EMBL" id="KUE77119.1"/>
    </source>
</evidence>